<dbReference type="Proteomes" id="UP001153618">
    <property type="component" value="Unassembled WGS sequence"/>
</dbReference>
<name>A0A9W4HY74_PENOL</name>
<sequence>MFMSISYSSHPFPYHSFPLRFHFLNYSYTSIATMRLSSVIFLGLASVAVADLNSWNDVVGDVPQCIKTCLNDFYNTAGLKSKCGSADTASLDCLCGVKSSVDDVADDASDLSSCIQDGCDSNEISDAASKLQGFMDRFNSLEDQCSKKGSASSTIPGYNAMLASGALLLVGVAL</sequence>
<dbReference type="EMBL" id="CAJVOS010000038">
    <property type="protein sequence ID" value="CAG8177800.1"/>
    <property type="molecule type" value="Genomic_DNA"/>
</dbReference>
<evidence type="ECO:0000313" key="1">
    <source>
        <dbReference type="EMBL" id="CAG8177800.1"/>
    </source>
</evidence>
<evidence type="ECO:0008006" key="3">
    <source>
        <dbReference type="Google" id="ProtNLM"/>
    </source>
</evidence>
<proteinExistence type="predicted"/>
<dbReference type="OrthoDB" id="4503746at2759"/>
<dbReference type="AlphaFoldDB" id="A0A9W4HY74"/>
<gene>
    <name evidence="1" type="ORF">POLS_LOCUS6854</name>
</gene>
<organism evidence="1 2">
    <name type="scientific">Penicillium olsonii</name>
    <dbReference type="NCBI Taxonomy" id="99116"/>
    <lineage>
        <taxon>Eukaryota</taxon>
        <taxon>Fungi</taxon>
        <taxon>Dikarya</taxon>
        <taxon>Ascomycota</taxon>
        <taxon>Pezizomycotina</taxon>
        <taxon>Eurotiomycetes</taxon>
        <taxon>Eurotiomycetidae</taxon>
        <taxon>Eurotiales</taxon>
        <taxon>Aspergillaceae</taxon>
        <taxon>Penicillium</taxon>
    </lineage>
</organism>
<keyword evidence="2" id="KW-1185">Reference proteome</keyword>
<comment type="caution">
    <text evidence="1">The sequence shown here is derived from an EMBL/GenBank/DDBJ whole genome shotgun (WGS) entry which is preliminary data.</text>
</comment>
<reference evidence="1" key="1">
    <citation type="submission" date="2021-07" db="EMBL/GenBank/DDBJ databases">
        <authorList>
            <person name="Branca A.L. A."/>
        </authorList>
    </citation>
    <scope>NUCLEOTIDE SEQUENCE</scope>
</reference>
<accession>A0A9W4HY74</accession>
<protein>
    <recommendedName>
        <fullName evidence="3">Extracellular membrane protein CFEM domain-containing protein</fullName>
    </recommendedName>
</protein>
<evidence type="ECO:0000313" key="2">
    <source>
        <dbReference type="Proteomes" id="UP001153618"/>
    </source>
</evidence>